<organism evidence="8 9">
    <name type="scientific">candidate division CSSED10-310 bacterium</name>
    <dbReference type="NCBI Taxonomy" id="2855610"/>
    <lineage>
        <taxon>Bacteria</taxon>
        <taxon>Bacteria division CSSED10-310</taxon>
    </lineage>
</organism>
<dbReference type="SFLD" id="SFLDS00029">
    <property type="entry name" value="Radical_SAM"/>
    <property type="match status" value="1"/>
</dbReference>
<evidence type="ECO:0000313" key="9">
    <source>
        <dbReference type="Proteomes" id="UP001594351"/>
    </source>
</evidence>
<dbReference type="InterPro" id="IPR013785">
    <property type="entry name" value="Aldolase_TIM"/>
</dbReference>
<dbReference type="PANTHER" id="PTHR11228">
    <property type="entry name" value="RADICAL SAM DOMAIN PROTEIN"/>
    <property type="match status" value="1"/>
</dbReference>
<dbReference type="InterPro" id="IPR050377">
    <property type="entry name" value="Radical_SAM_PqqE_MftC-like"/>
</dbReference>
<comment type="cofactor">
    <cofactor evidence="1">
        <name>[4Fe-4S] cluster</name>
        <dbReference type="ChEBI" id="CHEBI:49883"/>
    </cofactor>
</comment>
<evidence type="ECO:0000256" key="1">
    <source>
        <dbReference type="ARBA" id="ARBA00001966"/>
    </source>
</evidence>
<dbReference type="SFLD" id="SFLDG01067">
    <property type="entry name" value="SPASM/twitch_domain_containing"/>
    <property type="match status" value="1"/>
</dbReference>
<keyword evidence="4" id="KW-0479">Metal-binding</keyword>
<dbReference type="CDD" id="cd21109">
    <property type="entry name" value="SPASM"/>
    <property type="match status" value="1"/>
</dbReference>
<dbReference type="Pfam" id="PF04055">
    <property type="entry name" value="Radical_SAM"/>
    <property type="match status" value="1"/>
</dbReference>
<accession>A0ABV6Z265</accession>
<comment type="caution">
    <text evidence="8">The sequence shown here is derived from an EMBL/GenBank/DDBJ whole genome shotgun (WGS) entry which is preliminary data.</text>
</comment>
<evidence type="ECO:0000256" key="3">
    <source>
        <dbReference type="ARBA" id="ARBA00022691"/>
    </source>
</evidence>
<evidence type="ECO:0000256" key="6">
    <source>
        <dbReference type="ARBA" id="ARBA00023014"/>
    </source>
</evidence>
<dbReference type="InterPro" id="IPR023885">
    <property type="entry name" value="4Fe4S-binding_SPASM_dom"/>
</dbReference>
<evidence type="ECO:0000256" key="2">
    <source>
        <dbReference type="ARBA" id="ARBA00022485"/>
    </source>
</evidence>
<keyword evidence="6" id="KW-0411">Iron-sulfur</keyword>
<proteinExistence type="predicted"/>
<evidence type="ECO:0000256" key="5">
    <source>
        <dbReference type="ARBA" id="ARBA00023004"/>
    </source>
</evidence>
<name>A0ABV6Z265_UNCC1</name>
<dbReference type="InterPro" id="IPR034391">
    <property type="entry name" value="AdoMet-like_SPASM_containing"/>
</dbReference>
<keyword evidence="9" id="KW-1185">Reference proteome</keyword>
<keyword evidence="5" id="KW-0408">Iron</keyword>
<dbReference type="Gene3D" id="3.20.20.70">
    <property type="entry name" value="Aldolase class I"/>
    <property type="match status" value="1"/>
</dbReference>
<dbReference type="Proteomes" id="UP001594351">
    <property type="component" value="Unassembled WGS sequence"/>
</dbReference>
<reference evidence="8 9" key="1">
    <citation type="submission" date="2024-09" db="EMBL/GenBank/DDBJ databases">
        <title>Laminarin stimulates single cell rates of sulfate reduction while oxygen inhibits transcriptomic activity in coastal marine sediment.</title>
        <authorList>
            <person name="Lindsay M."/>
            <person name="Orcutt B."/>
            <person name="Emerson D."/>
            <person name="Stepanauskas R."/>
            <person name="D'Angelo T."/>
        </authorList>
    </citation>
    <scope>NUCLEOTIDE SEQUENCE [LARGE SCALE GENOMIC DNA]</scope>
    <source>
        <strain evidence="8">SAG AM-311-K15</strain>
    </source>
</reference>
<dbReference type="InterPro" id="IPR007197">
    <property type="entry name" value="rSAM"/>
</dbReference>
<dbReference type="PANTHER" id="PTHR11228:SF7">
    <property type="entry name" value="PQQA PEPTIDE CYCLASE"/>
    <property type="match status" value="1"/>
</dbReference>
<keyword evidence="2" id="KW-0004">4Fe-4S</keyword>
<gene>
    <name evidence="8" type="ORF">ACFL27_20225</name>
</gene>
<sequence>MTSEVKLKLPNCIYIETTNRCNLTCKSCIHYKDVWEPAREFSLKEVEFIADQLPGLDRAVLHGAGEPLLCQELPAIIKYLKSRKATVLFNTNGVLLDGKRRQALINSGLDELRVSLDAASSATYKVIRNSNKFELILKNLRAFSREIKTQKIKTPKLSLWFLGHRKNISELYDFIQLAASLEISEVYLQRFIYCLDEAGYGVAKSEYALSDRDPEVINLIERSHELAQKLGIRLASSGLHNNPLLSIRKNTAKEAGWKNCYRFNQVLYVTVNGNILPCCMVPFTTTDYHSTIIGNVLKDPVPDIWFDQKFQKLREQIKTSSPPHFCRGCGVLWSI</sequence>
<keyword evidence="3" id="KW-0949">S-adenosyl-L-methionine</keyword>
<dbReference type="EMBL" id="JBHPBY010000327">
    <property type="protein sequence ID" value="MFC1852530.1"/>
    <property type="molecule type" value="Genomic_DNA"/>
</dbReference>
<evidence type="ECO:0000256" key="4">
    <source>
        <dbReference type="ARBA" id="ARBA00022723"/>
    </source>
</evidence>
<dbReference type="PROSITE" id="PS51918">
    <property type="entry name" value="RADICAL_SAM"/>
    <property type="match status" value="1"/>
</dbReference>
<dbReference type="SUPFAM" id="SSF102114">
    <property type="entry name" value="Radical SAM enzymes"/>
    <property type="match status" value="1"/>
</dbReference>
<dbReference type="SFLD" id="SFLDG01387">
    <property type="entry name" value="BtrN-like_SPASM_domain_contain"/>
    <property type="match status" value="1"/>
</dbReference>
<dbReference type="CDD" id="cd01335">
    <property type="entry name" value="Radical_SAM"/>
    <property type="match status" value="1"/>
</dbReference>
<evidence type="ECO:0000313" key="8">
    <source>
        <dbReference type="EMBL" id="MFC1852530.1"/>
    </source>
</evidence>
<feature type="domain" description="Radical SAM core" evidence="7">
    <location>
        <begin position="7"/>
        <end position="233"/>
    </location>
</feature>
<dbReference type="Pfam" id="PF13186">
    <property type="entry name" value="SPASM"/>
    <property type="match status" value="1"/>
</dbReference>
<dbReference type="InterPro" id="IPR058240">
    <property type="entry name" value="rSAM_sf"/>
</dbReference>
<evidence type="ECO:0000259" key="7">
    <source>
        <dbReference type="PROSITE" id="PS51918"/>
    </source>
</evidence>
<protein>
    <submittedName>
        <fullName evidence="8">Radical SAM/SPASM domain-containing protein</fullName>
    </submittedName>
</protein>